<evidence type="ECO:0000256" key="1">
    <source>
        <dbReference type="SAM" id="Phobius"/>
    </source>
</evidence>
<sequence>MSLNTIDVKTLQTRLADGTAVLIDIRDQNEYAREHIVGSRLVPADTLDAHEFDADSGKLLVFCCQSGMRTAANAARILNRAPGEVCMLDGGLEAWKRAGLPYHEDRSQPLPIMRQVQIAAGTLVLLGVVLGFLVAPAWFGLSGFVGAGLLFAGLTGFCGMANLLALMPWNKPRPSNPQPAQPAA</sequence>
<dbReference type="Proteomes" id="UP000246569">
    <property type="component" value="Unassembled WGS sequence"/>
</dbReference>
<comment type="caution">
    <text evidence="3">The sequence shown here is derived from an EMBL/GenBank/DDBJ whole genome shotgun (WGS) entry which is preliminary data.</text>
</comment>
<dbReference type="RefSeq" id="WP_110019010.1">
    <property type="nucleotide sequence ID" value="NZ_QGTJ01000007.1"/>
</dbReference>
<dbReference type="AlphaFoldDB" id="A0A317MYC8"/>
<dbReference type="SMART" id="SM00450">
    <property type="entry name" value="RHOD"/>
    <property type="match status" value="1"/>
</dbReference>
<dbReference type="PANTHER" id="PTHR43031:SF7">
    <property type="entry name" value="NITRIC OXIDE REDUCTASE FLRD-NAD(+) REDUCTASE"/>
    <property type="match status" value="1"/>
</dbReference>
<evidence type="ECO:0000313" key="3">
    <source>
        <dbReference type="EMBL" id="PWV60521.1"/>
    </source>
</evidence>
<dbReference type="GO" id="GO:0016740">
    <property type="term" value="F:transferase activity"/>
    <property type="evidence" value="ECO:0007669"/>
    <property type="project" value="UniProtKB-KW"/>
</dbReference>
<dbReference type="OrthoDB" id="1445766at2"/>
<dbReference type="PROSITE" id="PS50206">
    <property type="entry name" value="RHODANESE_3"/>
    <property type="match status" value="1"/>
</dbReference>
<dbReference type="Pfam" id="PF11127">
    <property type="entry name" value="YgaP-like_TM"/>
    <property type="match status" value="1"/>
</dbReference>
<dbReference type="Pfam" id="PF00581">
    <property type="entry name" value="Rhodanese"/>
    <property type="match status" value="1"/>
</dbReference>
<dbReference type="PANTHER" id="PTHR43031">
    <property type="entry name" value="FAD-DEPENDENT OXIDOREDUCTASE"/>
    <property type="match status" value="1"/>
</dbReference>
<evidence type="ECO:0000259" key="2">
    <source>
        <dbReference type="PROSITE" id="PS50206"/>
    </source>
</evidence>
<name>A0A317MYC8_9GAMM</name>
<evidence type="ECO:0000313" key="4">
    <source>
        <dbReference type="Proteomes" id="UP000246569"/>
    </source>
</evidence>
<feature type="transmembrane region" description="Helical" evidence="1">
    <location>
        <begin position="144"/>
        <end position="166"/>
    </location>
</feature>
<keyword evidence="1" id="KW-0812">Transmembrane</keyword>
<reference evidence="3 4" key="1">
    <citation type="submission" date="2018-05" db="EMBL/GenBank/DDBJ databases">
        <title>Genomic Encyclopedia of Type Strains, Phase IV (KMG-IV): sequencing the most valuable type-strain genomes for metagenomic binning, comparative biology and taxonomic classification.</title>
        <authorList>
            <person name="Goeker M."/>
        </authorList>
    </citation>
    <scope>NUCLEOTIDE SEQUENCE [LARGE SCALE GENOMIC DNA]</scope>
    <source>
        <strain evidence="3 4">DSM 23606</strain>
    </source>
</reference>
<keyword evidence="1" id="KW-0472">Membrane</keyword>
<feature type="transmembrane region" description="Helical" evidence="1">
    <location>
        <begin position="116"/>
        <end position="138"/>
    </location>
</feature>
<dbReference type="Gene3D" id="6.10.140.1340">
    <property type="match status" value="1"/>
</dbReference>
<proteinExistence type="predicted"/>
<dbReference type="InterPro" id="IPR021309">
    <property type="entry name" value="YgaP-like_TM"/>
</dbReference>
<dbReference type="SUPFAM" id="SSF52821">
    <property type="entry name" value="Rhodanese/Cell cycle control phosphatase"/>
    <property type="match status" value="1"/>
</dbReference>
<dbReference type="Gene3D" id="3.40.250.10">
    <property type="entry name" value="Rhodanese-like domain"/>
    <property type="match status" value="1"/>
</dbReference>
<feature type="domain" description="Rhodanese" evidence="2">
    <location>
        <begin position="16"/>
        <end position="104"/>
    </location>
</feature>
<organism evidence="3 4">
    <name type="scientific">Plasticicumulans acidivorans</name>
    <dbReference type="NCBI Taxonomy" id="886464"/>
    <lineage>
        <taxon>Bacteria</taxon>
        <taxon>Pseudomonadati</taxon>
        <taxon>Pseudomonadota</taxon>
        <taxon>Gammaproteobacteria</taxon>
        <taxon>Candidatus Competibacteraceae</taxon>
        <taxon>Plasticicumulans</taxon>
    </lineage>
</organism>
<keyword evidence="1" id="KW-1133">Transmembrane helix</keyword>
<protein>
    <submittedName>
        <fullName evidence="3">Rhodanese-related sulfurtransferase</fullName>
    </submittedName>
</protein>
<gene>
    <name evidence="3" type="ORF">C7443_10795</name>
</gene>
<dbReference type="InterPro" id="IPR050229">
    <property type="entry name" value="GlpE_sulfurtransferase"/>
</dbReference>
<accession>A0A317MYC8</accession>
<keyword evidence="3" id="KW-0808">Transferase</keyword>
<dbReference type="InterPro" id="IPR036873">
    <property type="entry name" value="Rhodanese-like_dom_sf"/>
</dbReference>
<keyword evidence="4" id="KW-1185">Reference proteome</keyword>
<dbReference type="InterPro" id="IPR001763">
    <property type="entry name" value="Rhodanese-like_dom"/>
</dbReference>
<dbReference type="EMBL" id="QGTJ01000007">
    <property type="protein sequence ID" value="PWV60521.1"/>
    <property type="molecule type" value="Genomic_DNA"/>
</dbReference>